<sequence length="565" mass="64366">MIKSIPVLSRNSTLLAVVLCFIPPLIYFLVFKTVALNINYVAFDDILILGVIPGFGDAPLLEKWERLVELFPEHRLVFSRSVILFLHSTFGRLDLVWAMVIANLCWAGCAVVFYKAFQKLHLSLWYFVPVMWLWFSIQSFENIFWGVSSLCNFGVLLFVITAFYLAVYHPSRLIYALPVAILATFTYGNGLMSFPIVALVMLLSGQRKSFVITIVVMALVAFIYFIDFTPITQNLDFKNPDEVKEGVLGFLGFIGSIATLDAYTAKPSLLMTAVVIGALMIISFIFLFRKQLLNLWNAAWTNKPFTNKGALFALALALFIMITSLALSYKRIPTDHFEGMFKGRYRMYSVLACISLYFAFLSLSGSIVVKKSLVFSLAISVLLNLTILHSNFADTVNNRRSAICQEFNARYNADWLGTKMFSMDRNHLEMIRSYYNSEDPLAEGWNPDHYTIAPQFEGNNSPDLLTDRNEYLQIGYSEANFPTEKDYSDGGYVILQSDSHVYAGHLYQHPVPLKTTLRRLMYFSKGAIASFHRETIQPGTYNIYLLQRVDGKNHFYSTNKTWVRK</sequence>
<name>A0A3D8Y2J8_9BACT</name>
<accession>A0A3D8Y2J8</accession>
<feature type="transmembrane region" description="Helical" evidence="1">
    <location>
        <begin position="173"/>
        <end position="203"/>
    </location>
</feature>
<keyword evidence="1" id="KW-1133">Transmembrane helix</keyword>
<evidence type="ECO:0000313" key="3">
    <source>
        <dbReference type="Proteomes" id="UP000256373"/>
    </source>
</evidence>
<comment type="caution">
    <text evidence="2">The sequence shown here is derived from an EMBL/GenBank/DDBJ whole genome shotgun (WGS) entry which is preliminary data.</text>
</comment>
<dbReference type="RefSeq" id="WP_115834341.1">
    <property type="nucleotide sequence ID" value="NZ_QNUL01000048.1"/>
</dbReference>
<keyword evidence="1" id="KW-0812">Transmembrane</keyword>
<feature type="transmembrane region" description="Helical" evidence="1">
    <location>
        <begin position="120"/>
        <end position="137"/>
    </location>
</feature>
<feature type="transmembrane region" description="Helical" evidence="1">
    <location>
        <begin position="348"/>
        <end position="367"/>
    </location>
</feature>
<keyword evidence="3" id="KW-1185">Reference proteome</keyword>
<feature type="transmembrane region" description="Helical" evidence="1">
    <location>
        <begin position="246"/>
        <end position="263"/>
    </location>
</feature>
<proteinExistence type="predicted"/>
<feature type="transmembrane region" description="Helical" evidence="1">
    <location>
        <begin position="144"/>
        <end position="167"/>
    </location>
</feature>
<feature type="transmembrane region" description="Helical" evidence="1">
    <location>
        <begin position="309"/>
        <end position="327"/>
    </location>
</feature>
<feature type="transmembrane region" description="Helical" evidence="1">
    <location>
        <begin position="270"/>
        <end position="289"/>
    </location>
</feature>
<evidence type="ECO:0000256" key="1">
    <source>
        <dbReference type="SAM" id="Phobius"/>
    </source>
</evidence>
<gene>
    <name evidence="2" type="ORF">DSL64_28315</name>
</gene>
<feature type="transmembrane region" description="Helical" evidence="1">
    <location>
        <begin position="373"/>
        <end position="392"/>
    </location>
</feature>
<protein>
    <recommendedName>
        <fullName evidence="4">YfhO family protein</fullName>
    </recommendedName>
</protein>
<keyword evidence="1" id="KW-0472">Membrane</keyword>
<reference evidence="2 3" key="1">
    <citation type="submission" date="2018-07" db="EMBL/GenBank/DDBJ databases">
        <title>Dyadobacter roseus sp. nov., isolated from rose rhizosphere soil.</title>
        <authorList>
            <person name="Chen L."/>
        </authorList>
    </citation>
    <scope>NUCLEOTIDE SEQUENCE [LARGE SCALE GENOMIC DNA]</scope>
    <source>
        <strain evidence="2 3">RS19</strain>
    </source>
</reference>
<dbReference type="Proteomes" id="UP000256373">
    <property type="component" value="Unassembled WGS sequence"/>
</dbReference>
<evidence type="ECO:0008006" key="4">
    <source>
        <dbReference type="Google" id="ProtNLM"/>
    </source>
</evidence>
<feature type="transmembrane region" description="Helical" evidence="1">
    <location>
        <begin position="95"/>
        <end position="114"/>
    </location>
</feature>
<feature type="transmembrane region" description="Helical" evidence="1">
    <location>
        <begin position="12"/>
        <end position="31"/>
    </location>
</feature>
<feature type="transmembrane region" description="Helical" evidence="1">
    <location>
        <begin position="210"/>
        <end position="226"/>
    </location>
</feature>
<dbReference type="AlphaFoldDB" id="A0A3D8Y2J8"/>
<dbReference type="EMBL" id="QNUL01000048">
    <property type="protein sequence ID" value="REA55269.1"/>
    <property type="molecule type" value="Genomic_DNA"/>
</dbReference>
<organism evidence="2 3">
    <name type="scientific">Dyadobacter luteus</name>
    <dbReference type="NCBI Taxonomy" id="2259619"/>
    <lineage>
        <taxon>Bacteria</taxon>
        <taxon>Pseudomonadati</taxon>
        <taxon>Bacteroidota</taxon>
        <taxon>Cytophagia</taxon>
        <taxon>Cytophagales</taxon>
        <taxon>Spirosomataceae</taxon>
        <taxon>Dyadobacter</taxon>
    </lineage>
</organism>
<evidence type="ECO:0000313" key="2">
    <source>
        <dbReference type="EMBL" id="REA55269.1"/>
    </source>
</evidence>
<dbReference type="OrthoDB" id="944995at2"/>